<dbReference type="InterPro" id="IPR006016">
    <property type="entry name" value="UspA"/>
</dbReference>
<dbReference type="Proteomes" id="UP000824078">
    <property type="component" value="Unassembled WGS sequence"/>
</dbReference>
<dbReference type="SUPFAM" id="SSF52402">
    <property type="entry name" value="Adenine nucleotide alpha hydrolases-like"/>
    <property type="match status" value="1"/>
</dbReference>
<dbReference type="PANTHER" id="PTHR46268">
    <property type="entry name" value="STRESS RESPONSE PROTEIN NHAX"/>
    <property type="match status" value="1"/>
</dbReference>
<dbReference type="AlphaFoldDB" id="A0A9D1L517"/>
<dbReference type="EMBL" id="DVMQ01000017">
    <property type="protein sequence ID" value="HIU24410.1"/>
    <property type="molecule type" value="Genomic_DNA"/>
</dbReference>
<dbReference type="InterPro" id="IPR014729">
    <property type="entry name" value="Rossmann-like_a/b/a_fold"/>
</dbReference>
<feature type="domain" description="UspA" evidence="2">
    <location>
        <begin position="9"/>
        <end position="149"/>
    </location>
</feature>
<dbReference type="PRINTS" id="PR01438">
    <property type="entry name" value="UNVRSLSTRESS"/>
</dbReference>
<organism evidence="3 4">
    <name type="scientific">Candidatus Coprovicinus avistercoris</name>
    <dbReference type="NCBI Taxonomy" id="2840754"/>
    <lineage>
        <taxon>Bacteria</taxon>
        <taxon>Bacillati</taxon>
        <taxon>Actinomycetota</taxon>
        <taxon>Coriobacteriia</taxon>
        <taxon>Coriobacteriales</taxon>
        <taxon>Coriobacteriaceae</taxon>
        <taxon>Coriobacteriaceae incertae sedis</taxon>
        <taxon>Candidatus Coprovicinus</taxon>
    </lineage>
</organism>
<dbReference type="InterPro" id="IPR006015">
    <property type="entry name" value="Universal_stress_UspA"/>
</dbReference>
<comment type="caution">
    <text evidence="3">The sequence shown here is derived from an EMBL/GenBank/DDBJ whole genome shotgun (WGS) entry which is preliminary data.</text>
</comment>
<dbReference type="Gene3D" id="3.40.50.620">
    <property type="entry name" value="HUPs"/>
    <property type="match status" value="1"/>
</dbReference>
<dbReference type="PANTHER" id="PTHR46268:SF6">
    <property type="entry name" value="UNIVERSAL STRESS PROTEIN UP12"/>
    <property type="match status" value="1"/>
</dbReference>
<proteinExistence type="inferred from homology"/>
<dbReference type="CDD" id="cd00293">
    <property type="entry name" value="USP-like"/>
    <property type="match status" value="1"/>
</dbReference>
<reference evidence="3" key="2">
    <citation type="journal article" date="2021" name="PeerJ">
        <title>Extensive microbial diversity within the chicken gut microbiome revealed by metagenomics and culture.</title>
        <authorList>
            <person name="Gilroy R."/>
            <person name="Ravi A."/>
            <person name="Getino M."/>
            <person name="Pursley I."/>
            <person name="Horton D.L."/>
            <person name="Alikhan N.F."/>
            <person name="Baker D."/>
            <person name="Gharbi K."/>
            <person name="Hall N."/>
            <person name="Watson M."/>
            <person name="Adriaenssens E.M."/>
            <person name="Foster-Nyarko E."/>
            <person name="Jarju S."/>
            <person name="Secka A."/>
            <person name="Antonio M."/>
            <person name="Oren A."/>
            <person name="Chaudhuri R.R."/>
            <person name="La Ragione R."/>
            <person name="Hildebrand F."/>
            <person name="Pallen M.J."/>
        </authorList>
    </citation>
    <scope>NUCLEOTIDE SEQUENCE</scope>
    <source>
        <strain evidence="3">ChiHjej12B11-29160</strain>
    </source>
</reference>
<protein>
    <submittedName>
        <fullName evidence="3">Universal stress protein</fullName>
    </submittedName>
</protein>
<evidence type="ECO:0000313" key="3">
    <source>
        <dbReference type="EMBL" id="HIU24410.1"/>
    </source>
</evidence>
<sequence length="149" mass="16066">MADHNELGYKKIFVALDGTEQQDEVFARATTIAAANEAKLYVGHVIDSTILETAGTFPPDLIAELERSFRGSIADGVTVAEAEQAIPEVKVCVKCGRIRETLMDDMLDIIKPDLVVCGARGLSNIKYALLGSISAFLVRNAPCDVLVVK</sequence>
<comment type="similarity">
    <text evidence="1">Belongs to the universal stress protein A family.</text>
</comment>
<evidence type="ECO:0000259" key="2">
    <source>
        <dbReference type="Pfam" id="PF00582"/>
    </source>
</evidence>
<evidence type="ECO:0000313" key="4">
    <source>
        <dbReference type="Proteomes" id="UP000824078"/>
    </source>
</evidence>
<name>A0A9D1L517_9ACTN</name>
<reference evidence="3" key="1">
    <citation type="submission" date="2020-10" db="EMBL/GenBank/DDBJ databases">
        <authorList>
            <person name="Gilroy R."/>
        </authorList>
    </citation>
    <scope>NUCLEOTIDE SEQUENCE</scope>
    <source>
        <strain evidence="3">ChiHjej12B11-29160</strain>
    </source>
</reference>
<dbReference type="Pfam" id="PF00582">
    <property type="entry name" value="Usp"/>
    <property type="match status" value="1"/>
</dbReference>
<accession>A0A9D1L517</accession>
<evidence type="ECO:0000256" key="1">
    <source>
        <dbReference type="ARBA" id="ARBA00008791"/>
    </source>
</evidence>
<gene>
    <name evidence="3" type="ORF">IAD17_05765</name>
</gene>